<evidence type="ECO:0000256" key="2">
    <source>
        <dbReference type="ARBA" id="ARBA00022622"/>
    </source>
</evidence>
<gene>
    <name evidence="10" type="ORF">NQ315_001338</name>
</gene>
<dbReference type="GO" id="GO:0098552">
    <property type="term" value="C:side of membrane"/>
    <property type="evidence" value="ECO:0007669"/>
    <property type="project" value="UniProtKB-KW"/>
</dbReference>
<evidence type="ECO:0000256" key="5">
    <source>
        <dbReference type="ARBA" id="ARBA00022989"/>
    </source>
</evidence>
<evidence type="ECO:0000256" key="3">
    <source>
        <dbReference type="ARBA" id="ARBA00022692"/>
    </source>
</evidence>
<dbReference type="AlphaFoldDB" id="A0AAV8WFF7"/>
<keyword evidence="3" id="KW-0812">Transmembrane</keyword>
<keyword evidence="8" id="KW-0449">Lipoprotein</keyword>
<dbReference type="GO" id="GO:0032222">
    <property type="term" value="P:regulation of synaptic transmission, cholinergic"/>
    <property type="evidence" value="ECO:0007669"/>
    <property type="project" value="InterPro"/>
</dbReference>
<evidence type="ECO:0000256" key="8">
    <source>
        <dbReference type="ARBA" id="ARBA00023288"/>
    </source>
</evidence>
<dbReference type="PROSITE" id="PS51257">
    <property type="entry name" value="PROKAR_LIPOPROTEIN"/>
    <property type="match status" value="1"/>
</dbReference>
<evidence type="ECO:0000313" key="11">
    <source>
        <dbReference type="Proteomes" id="UP001159042"/>
    </source>
</evidence>
<organism evidence="10 11">
    <name type="scientific">Exocentrus adspersus</name>
    <dbReference type="NCBI Taxonomy" id="1586481"/>
    <lineage>
        <taxon>Eukaryota</taxon>
        <taxon>Metazoa</taxon>
        <taxon>Ecdysozoa</taxon>
        <taxon>Arthropoda</taxon>
        <taxon>Hexapoda</taxon>
        <taxon>Insecta</taxon>
        <taxon>Pterygota</taxon>
        <taxon>Neoptera</taxon>
        <taxon>Endopterygota</taxon>
        <taxon>Coleoptera</taxon>
        <taxon>Polyphaga</taxon>
        <taxon>Cucujiformia</taxon>
        <taxon>Chrysomeloidea</taxon>
        <taxon>Cerambycidae</taxon>
        <taxon>Lamiinae</taxon>
        <taxon>Acanthocinini</taxon>
        <taxon>Exocentrus</taxon>
    </lineage>
</organism>
<evidence type="ECO:0000256" key="7">
    <source>
        <dbReference type="ARBA" id="ARBA00023180"/>
    </source>
</evidence>
<evidence type="ECO:0000256" key="1">
    <source>
        <dbReference type="ARBA" id="ARBA00004589"/>
    </source>
</evidence>
<dbReference type="GO" id="GO:0030431">
    <property type="term" value="P:sleep"/>
    <property type="evidence" value="ECO:0007669"/>
    <property type="project" value="InterPro"/>
</dbReference>
<evidence type="ECO:0000313" key="10">
    <source>
        <dbReference type="EMBL" id="KAJ8925153.1"/>
    </source>
</evidence>
<keyword evidence="4 9" id="KW-0732">Signal</keyword>
<evidence type="ECO:0008006" key="12">
    <source>
        <dbReference type="Google" id="ProtNLM"/>
    </source>
</evidence>
<dbReference type="PANTHER" id="PTHR33562">
    <property type="entry name" value="ATILLA, ISOFORM B-RELATED-RELATED"/>
    <property type="match status" value="1"/>
</dbReference>
<keyword evidence="2" id="KW-0336">GPI-anchor</keyword>
<dbReference type="Proteomes" id="UP001159042">
    <property type="component" value="Unassembled WGS sequence"/>
</dbReference>
<accession>A0AAV8WFF7</accession>
<feature type="signal peptide" evidence="9">
    <location>
        <begin position="1"/>
        <end position="23"/>
    </location>
</feature>
<dbReference type="Pfam" id="PF17064">
    <property type="entry name" value="QVR"/>
    <property type="match status" value="1"/>
</dbReference>
<evidence type="ECO:0000256" key="9">
    <source>
        <dbReference type="SAM" id="SignalP"/>
    </source>
</evidence>
<keyword evidence="6" id="KW-0472">Membrane</keyword>
<keyword evidence="7" id="KW-0325">Glycoprotein</keyword>
<dbReference type="EMBL" id="JANEYG010000002">
    <property type="protein sequence ID" value="KAJ8925153.1"/>
    <property type="molecule type" value="Genomic_DNA"/>
</dbReference>
<evidence type="ECO:0000256" key="6">
    <source>
        <dbReference type="ARBA" id="ARBA00023136"/>
    </source>
</evidence>
<sequence length="159" mass="17576">MTGRGRFSYIIIFFLTASACGDAFRCYYCNSDADGDGCHNPMNIKSVRLQYCDNLTVTDNANDAVPTNATGDTTTGTYVCTVMRYISNYNKWETIRECQNRLIQNEDICSYLKKSPTTGMYSRNFTCSSCSTDLCNAAVKIQVPLLTLIAIALVGLTTT</sequence>
<feature type="chain" id="PRO_5043451564" description="Protein sleepless" evidence="9">
    <location>
        <begin position="24"/>
        <end position="159"/>
    </location>
</feature>
<dbReference type="PANTHER" id="PTHR33562:SF29">
    <property type="entry name" value="PROTEIN SLEEPLESS"/>
    <property type="match status" value="1"/>
</dbReference>
<name>A0AAV8WFF7_9CUCU</name>
<protein>
    <recommendedName>
        <fullName evidence="12">Protein sleepless</fullName>
    </recommendedName>
</protein>
<dbReference type="InterPro" id="IPR050975">
    <property type="entry name" value="Sleep_regulator"/>
</dbReference>
<reference evidence="10 11" key="1">
    <citation type="journal article" date="2023" name="Insect Mol. Biol.">
        <title>Genome sequencing provides insights into the evolution of gene families encoding plant cell wall-degrading enzymes in longhorned beetles.</title>
        <authorList>
            <person name="Shin N.R."/>
            <person name="Okamura Y."/>
            <person name="Kirsch R."/>
            <person name="Pauchet Y."/>
        </authorList>
    </citation>
    <scope>NUCLEOTIDE SEQUENCE [LARGE SCALE GENOMIC DNA]</scope>
    <source>
        <strain evidence="10">EAD_L_NR</strain>
    </source>
</reference>
<keyword evidence="5" id="KW-1133">Transmembrane helix</keyword>
<proteinExistence type="predicted"/>
<comment type="caution">
    <text evidence="10">The sequence shown here is derived from an EMBL/GenBank/DDBJ whole genome shotgun (WGS) entry which is preliminary data.</text>
</comment>
<keyword evidence="11" id="KW-1185">Reference proteome</keyword>
<comment type="subcellular location">
    <subcellularLocation>
        <location evidence="1">Membrane</location>
        <topology evidence="1">Lipid-anchor</topology>
        <topology evidence="1">GPI-anchor</topology>
    </subcellularLocation>
</comment>
<evidence type="ECO:0000256" key="4">
    <source>
        <dbReference type="ARBA" id="ARBA00022729"/>
    </source>
</evidence>
<dbReference type="InterPro" id="IPR031424">
    <property type="entry name" value="QVR-like"/>
</dbReference>